<keyword evidence="2" id="KW-0472">Membrane</keyword>
<dbReference type="PANTHER" id="PTHR18952:SF227">
    <property type="entry name" value="CARBONIC ANHYDRASE 13-RELATED"/>
    <property type="match status" value="1"/>
</dbReference>
<keyword evidence="2" id="KW-0812">Transmembrane</keyword>
<keyword evidence="5" id="KW-1185">Reference proteome</keyword>
<dbReference type="PROSITE" id="PS51144">
    <property type="entry name" value="ALPHA_CA_2"/>
    <property type="match status" value="1"/>
</dbReference>
<reference evidence="4" key="1">
    <citation type="submission" date="2022-01" db="EMBL/GenBank/DDBJ databases">
        <authorList>
            <person name="King R."/>
        </authorList>
    </citation>
    <scope>NUCLEOTIDE SEQUENCE</scope>
</reference>
<accession>A0A9N9SIT7</accession>
<dbReference type="Proteomes" id="UP001153737">
    <property type="component" value="Chromosome 7"/>
</dbReference>
<comment type="similarity">
    <text evidence="1">Belongs to the alpha-carbonic anhydrase family.</text>
</comment>
<gene>
    <name evidence="4" type="ORF">PHAECO_LOCUS11114</name>
</gene>
<evidence type="ECO:0000313" key="4">
    <source>
        <dbReference type="EMBL" id="CAG9823991.1"/>
    </source>
</evidence>
<organism evidence="4 5">
    <name type="scientific">Phaedon cochleariae</name>
    <name type="common">Mustard beetle</name>
    <dbReference type="NCBI Taxonomy" id="80249"/>
    <lineage>
        <taxon>Eukaryota</taxon>
        <taxon>Metazoa</taxon>
        <taxon>Ecdysozoa</taxon>
        <taxon>Arthropoda</taxon>
        <taxon>Hexapoda</taxon>
        <taxon>Insecta</taxon>
        <taxon>Pterygota</taxon>
        <taxon>Neoptera</taxon>
        <taxon>Endopterygota</taxon>
        <taxon>Coleoptera</taxon>
        <taxon>Polyphaga</taxon>
        <taxon>Cucujiformia</taxon>
        <taxon>Chrysomeloidea</taxon>
        <taxon>Chrysomelidae</taxon>
        <taxon>Chrysomelinae</taxon>
        <taxon>Chrysomelini</taxon>
        <taxon>Phaedon</taxon>
    </lineage>
</organism>
<evidence type="ECO:0000259" key="3">
    <source>
        <dbReference type="PROSITE" id="PS51144"/>
    </source>
</evidence>
<dbReference type="CDD" id="cd00326">
    <property type="entry name" value="alpha_CA"/>
    <property type="match status" value="1"/>
</dbReference>
<dbReference type="GO" id="GO:0004089">
    <property type="term" value="F:carbonate dehydratase activity"/>
    <property type="evidence" value="ECO:0007669"/>
    <property type="project" value="InterPro"/>
</dbReference>
<keyword evidence="2" id="KW-1133">Transmembrane helix</keyword>
<protein>
    <recommendedName>
        <fullName evidence="3">Alpha-carbonic anhydrase domain-containing protein</fullName>
    </recommendedName>
</protein>
<feature type="domain" description="Alpha-carbonic anhydrase" evidence="3">
    <location>
        <begin position="50"/>
        <end position="310"/>
    </location>
</feature>
<dbReference type="Pfam" id="PF00194">
    <property type="entry name" value="Carb_anhydrase"/>
    <property type="match status" value="1"/>
</dbReference>
<dbReference type="EMBL" id="OU896713">
    <property type="protein sequence ID" value="CAG9823991.1"/>
    <property type="molecule type" value="Genomic_DNA"/>
</dbReference>
<dbReference type="PANTHER" id="PTHR18952">
    <property type="entry name" value="CARBONIC ANHYDRASE"/>
    <property type="match status" value="1"/>
</dbReference>
<dbReference type="SMART" id="SM01057">
    <property type="entry name" value="Carb_anhydrase"/>
    <property type="match status" value="1"/>
</dbReference>
<evidence type="ECO:0000256" key="1">
    <source>
        <dbReference type="ARBA" id="ARBA00010718"/>
    </source>
</evidence>
<evidence type="ECO:0000256" key="2">
    <source>
        <dbReference type="SAM" id="Phobius"/>
    </source>
</evidence>
<dbReference type="InterPro" id="IPR036398">
    <property type="entry name" value="CA_dom_sf"/>
</dbReference>
<dbReference type="AlphaFoldDB" id="A0A9N9SIT7"/>
<dbReference type="InterPro" id="IPR023561">
    <property type="entry name" value="Carbonic_anhydrase_a-class"/>
</dbReference>
<sequence>MDWLTSYLPEEVGSHFHFLILSLLVLGGLYLNDLWNQDYAPRSSPTDTLNLYGYSEYDGPAVWRRKYQQAGGSRQSPINIQDACAIEMPSGNSPQLVFTDNFHAVPQDMKLYNNGHNVVVYATWMDNKRPSLIGGPLTEDYNLLNLRFRWGPNDYEGSEHMINSSRFAMELQAAFVKGTAASDDILDAAKKGSLLMVSYLFLVTPVANPYLEPVIDALKYLRCPMSCINIEPVILSLLMPAFSRDYYTYTGSLTFPPCTEGVKWIVKPEPLMISSEQLKKFRKLYGANGRITNNTRPVQKVNNRDVFYYG</sequence>
<dbReference type="GO" id="GO:0005737">
    <property type="term" value="C:cytoplasm"/>
    <property type="evidence" value="ECO:0007669"/>
    <property type="project" value="TreeGrafter"/>
</dbReference>
<dbReference type="Gene3D" id="3.10.200.10">
    <property type="entry name" value="Alpha carbonic anhydrase"/>
    <property type="match status" value="1"/>
</dbReference>
<name>A0A9N9SIT7_PHACE</name>
<dbReference type="InterPro" id="IPR001148">
    <property type="entry name" value="CA_dom"/>
</dbReference>
<proteinExistence type="inferred from homology"/>
<evidence type="ECO:0000313" key="5">
    <source>
        <dbReference type="Proteomes" id="UP001153737"/>
    </source>
</evidence>
<dbReference type="GO" id="GO:0008270">
    <property type="term" value="F:zinc ion binding"/>
    <property type="evidence" value="ECO:0007669"/>
    <property type="project" value="InterPro"/>
</dbReference>
<dbReference type="OrthoDB" id="429145at2759"/>
<dbReference type="SUPFAM" id="SSF51069">
    <property type="entry name" value="Carbonic anhydrase"/>
    <property type="match status" value="1"/>
</dbReference>
<feature type="transmembrane region" description="Helical" evidence="2">
    <location>
        <begin position="12"/>
        <end position="32"/>
    </location>
</feature>
<reference evidence="4" key="2">
    <citation type="submission" date="2022-10" db="EMBL/GenBank/DDBJ databases">
        <authorList>
            <consortium name="ENA_rothamsted_submissions"/>
            <consortium name="culmorum"/>
            <person name="King R."/>
        </authorList>
    </citation>
    <scope>NUCLEOTIDE SEQUENCE</scope>
</reference>